<comment type="caution">
    <text evidence="1">The sequence shown here is derived from an EMBL/GenBank/DDBJ whole genome shotgun (WGS) entry which is preliminary data.</text>
</comment>
<gene>
    <name evidence="1" type="ORF">ACFO8Q_12235</name>
</gene>
<sequence length="64" mass="7254">MDIIAMERNVQEFVKQRLAAGESFPTAFDVASRLQIPVSMADRALRNLNQEGTISFPYTQSTEY</sequence>
<organism evidence="1 2">
    <name type="scientific">Effusibacillus consociatus</name>
    <dbReference type="NCBI Taxonomy" id="1117041"/>
    <lineage>
        <taxon>Bacteria</taxon>
        <taxon>Bacillati</taxon>
        <taxon>Bacillota</taxon>
        <taxon>Bacilli</taxon>
        <taxon>Bacillales</taxon>
        <taxon>Alicyclobacillaceae</taxon>
        <taxon>Effusibacillus</taxon>
    </lineage>
</organism>
<keyword evidence="2" id="KW-1185">Reference proteome</keyword>
<evidence type="ECO:0008006" key="3">
    <source>
        <dbReference type="Google" id="ProtNLM"/>
    </source>
</evidence>
<dbReference type="RefSeq" id="WP_380026044.1">
    <property type="nucleotide sequence ID" value="NZ_JBHSHC010000096.1"/>
</dbReference>
<dbReference type="Proteomes" id="UP001596002">
    <property type="component" value="Unassembled WGS sequence"/>
</dbReference>
<proteinExistence type="predicted"/>
<protein>
    <recommendedName>
        <fullName evidence="3">LexA repressor DNA-binding domain-containing protein</fullName>
    </recommendedName>
</protein>
<name>A0ABV9Q2R1_9BACL</name>
<reference evidence="2" key="1">
    <citation type="journal article" date="2019" name="Int. J. Syst. Evol. Microbiol.">
        <title>The Global Catalogue of Microorganisms (GCM) 10K type strain sequencing project: providing services to taxonomists for standard genome sequencing and annotation.</title>
        <authorList>
            <consortium name="The Broad Institute Genomics Platform"/>
            <consortium name="The Broad Institute Genome Sequencing Center for Infectious Disease"/>
            <person name="Wu L."/>
            <person name="Ma J."/>
        </authorList>
    </citation>
    <scope>NUCLEOTIDE SEQUENCE [LARGE SCALE GENOMIC DNA]</scope>
    <source>
        <strain evidence="2">WYCCWR 12678</strain>
    </source>
</reference>
<accession>A0ABV9Q2R1</accession>
<dbReference type="EMBL" id="JBHSHC010000096">
    <property type="protein sequence ID" value="MFC4768119.1"/>
    <property type="molecule type" value="Genomic_DNA"/>
</dbReference>
<evidence type="ECO:0000313" key="1">
    <source>
        <dbReference type="EMBL" id="MFC4768119.1"/>
    </source>
</evidence>
<evidence type="ECO:0000313" key="2">
    <source>
        <dbReference type="Proteomes" id="UP001596002"/>
    </source>
</evidence>